<evidence type="ECO:0000313" key="3">
    <source>
        <dbReference type="EMBL" id="SFQ40836.1"/>
    </source>
</evidence>
<dbReference type="RefSeq" id="WP_090660919.1">
    <property type="nucleotide sequence ID" value="NZ_FOXQ01000011.1"/>
</dbReference>
<evidence type="ECO:0000313" key="4">
    <source>
        <dbReference type="Proteomes" id="UP000199031"/>
    </source>
</evidence>
<dbReference type="Gene3D" id="2.30.42.10">
    <property type="match status" value="1"/>
</dbReference>
<dbReference type="OrthoDB" id="1521787at2"/>
<gene>
    <name evidence="3" type="ORF">SAMN05444277_11145</name>
</gene>
<dbReference type="Gene3D" id="3.40.630.10">
    <property type="entry name" value="Zn peptidases"/>
    <property type="match status" value="2"/>
</dbReference>
<name>A0A1I5Y9F4_9BACT</name>
<feature type="domain" description="PDZ" evidence="2">
    <location>
        <begin position="465"/>
        <end position="537"/>
    </location>
</feature>
<reference evidence="3 4" key="1">
    <citation type="submission" date="2016-10" db="EMBL/GenBank/DDBJ databases">
        <authorList>
            <person name="de Groot N.N."/>
        </authorList>
    </citation>
    <scope>NUCLEOTIDE SEQUENCE [LARGE SCALE GENOMIC DNA]</scope>
    <source>
        <strain evidence="3 4">DSM 28286</strain>
    </source>
</reference>
<dbReference type="GO" id="GO:0004180">
    <property type="term" value="F:carboxypeptidase activity"/>
    <property type="evidence" value="ECO:0007669"/>
    <property type="project" value="UniProtKB-KW"/>
</dbReference>
<dbReference type="SUPFAM" id="SSF50156">
    <property type="entry name" value="PDZ domain-like"/>
    <property type="match status" value="1"/>
</dbReference>
<keyword evidence="3" id="KW-0121">Carboxypeptidase</keyword>
<dbReference type="InterPro" id="IPR007484">
    <property type="entry name" value="Peptidase_M28"/>
</dbReference>
<dbReference type="Pfam" id="PF04389">
    <property type="entry name" value="Peptidase_M28"/>
    <property type="match status" value="1"/>
</dbReference>
<dbReference type="Proteomes" id="UP000199031">
    <property type="component" value="Unassembled WGS sequence"/>
</dbReference>
<feature type="signal peptide" evidence="1">
    <location>
        <begin position="1"/>
        <end position="19"/>
    </location>
</feature>
<protein>
    <submittedName>
        <fullName evidence="3">Zn-dependent amino-or carboxypeptidase, M28 family</fullName>
    </submittedName>
</protein>
<dbReference type="AlphaFoldDB" id="A0A1I5Y9F4"/>
<dbReference type="PANTHER" id="PTHR12147">
    <property type="entry name" value="METALLOPEPTIDASE M28 FAMILY MEMBER"/>
    <property type="match status" value="1"/>
</dbReference>
<dbReference type="SMART" id="SM00228">
    <property type="entry name" value="PDZ"/>
    <property type="match status" value="1"/>
</dbReference>
<evidence type="ECO:0000256" key="1">
    <source>
        <dbReference type="SAM" id="SignalP"/>
    </source>
</evidence>
<organism evidence="3 4">
    <name type="scientific">Parafilimonas terrae</name>
    <dbReference type="NCBI Taxonomy" id="1465490"/>
    <lineage>
        <taxon>Bacteria</taxon>
        <taxon>Pseudomonadati</taxon>
        <taxon>Bacteroidota</taxon>
        <taxon>Chitinophagia</taxon>
        <taxon>Chitinophagales</taxon>
        <taxon>Chitinophagaceae</taxon>
        <taxon>Parafilimonas</taxon>
    </lineage>
</organism>
<evidence type="ECO:0000259" key="2">
    <source>
        <dbReference type="SMART" id="SM00228"/>
    </source>
</evidence>
<dbReference type="InterPro" id="IPR045175">
    <property type="entry name" value="M28_fam"/>
</dbReference>
<keyword evidence="1" id="KW-0732">Signal</keyword>
<dbReference type="InterPro" id="IPR001478">
    <property type="entry name" value="PDZ"/>
</dbReference>
<accession>A0A1I5Y9F4</accession>
<keyword evidence="3" id="KW-0645">Protease</keyword>
<sequence>MKKLILILLILPVVTATNAQSKRAKAKADKIITANLQSHINYLASDKLEGRRAGSAGENLAMQYISNMFEKYKLAPKGDNGFIQAFEISEGNSFNSPDNHFSVNGEQLEAKTDYYPLSISASAGAKGSVSPMLREQDQIWFWNVSDVLEDNKDNPHFDISSLLKEEAETDAKKGATALIVYNSSTQADNILFNKFDTTAAVTIPVIYITQQGLQKHFADLTGIYDIDLNVHLQADNRKAHNVIGYINFNAPTTVVIGAHYDHLGYGEDGNSLDGAGQIHNGADDNASGTAAMLELARILYNTKARNNNYLFMAFSGEELGLLGSKYWLQHPTANVNLNYMINLDMVGRYAADRKLTIGGYGTSPTWGEIFQTTTDPNLEIKFDSSGSGPSDHSAFYRDSVPVLFFFTNSHPDYHKATDDADKINYKDETEIVDYIVNIINAANDKGKLSFLKTKDAEMRSVSLPVTLGVMPDYGYTGAGMRIDGVSKGKTAEKIGLKPGDVLLQLGDFKFVDVQTYMQALQHFKKGDKTTLIISRDGEEMSFDVQF</sequence>
<dbReference type="SUPFAM" id="SSF53187">
    <property type="entry name" value="Zn-dependent exopeptidases"/>
    <property type="match status" value="1"/>
</dbReference>
<dbReference type="Pfam" id="PF13180">
    <property type="entry name" value="PDZ_2"/>
    <property type="match status" value="1"/>
</dbReference>
<dbReference type="STRING" id="1465490.SAMN05444277_11145"/>
<feature type="chain" id="PRO_5011556003" evidence="1">
    <location>
        <begin position="20"/>
        <end position="546"/>
    </location>
</feature>
<dbReference type="GO" id="GO:0006508">
    <property type="term" value="P:proteolysis"/>
    <property type="evidence" value="ECO:0007669"/>
    <property type="project" value="InterPro"/>
</dbReference>
<dbReference type="InterPro" id="IPR036034">
    <property type="entry name" value="PDZ_sf"/>
</dbReference>
<keyword evidence="4" id="KW-1185">Reference proteome</keyword>
<dbReference type="PANTHER" id="PTHR12147:SF26">
    <property type="entry name" value="PEPTIDASE M28 DOMAIN-CONTAINING PROTEIN"/>
    <property type="match status" value="1"/>
</dbReference>
<dbReference type="GO" id="GO:0008235">
    <property type="term" value="F:metalloexopeptidase activity"/>
    <property type="evidence" value="ECO:0007669"/>
    <property type="project" value="InterPro"/>
</dbReference>
<proteinExistence type="predicted"/>
<dbReference type="EMBL" id="FOXQ01000011">
    <property type="protein sequence ID" value="SFQ40836.1"/>
    <property type="molecule type" value="Genomic_DNA"/>
</dbReference>
<keyword evidence="3" id="KW-0378">Hydrolase</keyword>